<dbReference type="Pfam" id="PF04237">
    <property type="entry name" value="YjbR"/>
    <property type="match status" value="1"/>
</dbReference>
<keyword evidence="1" id="KW-0238">DNA-binding</keyword>
<dbReference type="InterPro" id="IPR058532">
    <property type="entry name" value="YjbR/MT2646/Rv2570-like"/>
</dbReference>
<gene>
    <name evidence="1" type="ORF">LR394_27930</name>
</gene>
<evidence type="ECO:0000313" key="2">
    <source>
        <dbReference type="Proteomes" id="UP001138997"/>
    </source>
</evidence>
<dbReference type="Gene3D" id="3.90.1150.30">
    <property type="match status" value="1"/>
</dbReference>
<name>A0A9X1NIG0_9ACTN</name>
<keyword evidence="2" id="KW-1185">Reference proteome</keyword>
<evidence type="ECO:0000313" key="1">
    <source>
        <dbReference type="EMBL" id="MCD5314738.1"/>
    </source>
</evidence>
<dbReference type="SUPFAM" id="SSF142906">
    <property type="entry name" value="YjbR-like"/>
    <property type="match status" value="1"/>
</dbReference>
<dbReference type="EMBL" id="JAJOMB010000018">
    <property type="protein sequence ID" value="MCD5314738.1"/>
    <property type="molecule type" value="Genomic_DNA"/>
</dbReference>
<dbReference type="AlphaFoldDB" id="A0A9X1NIG0"/>
<organism evidence="1 2">
    <name type="scientific">Kineosporia babensis</name>
    <dbReference type="NCBI Taxonomy" id="499548"/>
    <lineage>
        <taxon>Bacteria</taxon>
        <taxon>Bacillati</taxon>
        <taxon>Actinomycetota</taxon>
        <taxon>Actinomycetes</taxon>
        <taxon>Kineosporiales</taxon>
        <taxon>Kineosporiaceae</taxon>
        <taxon>Kineosporia</taxon>
    </lineage>
</organism>
<dbReference type="PANTHER" id="PTHR35145">
    <property type="entry name" value="CYTOPLASMIC PROTEIN-RELATED"/>
    <property type="match status" value="1"/>
</dbReference>
<reference evidence="1" key="1">
    <citation type="submission" date="2021-11" db="EMBL/GenBank/DDBJ databases">
        <title>Streptomyces corallinus and Kineosporia corallina sp. nov., two new coral-derived marine actinobacteria.</title>
        <authorList>
            <person name="Buangrab K."/>
            <person name="Sutthacheep M."/>
            <person name="Yeemin T."/>
            <person name="Harunari E."/>
            <person name="Igarashi Y."/>
            <person name="Sripreechasak P."/>
            <person name="Kanchanasin P."/>
            <person name="Tanasupawat S."/>
            <person name="Phongsopitanun W."/>
        </authorList>
    </citation>
    <scope>NUCLEOTIDE SEQUENCE</scope>
    <source>
        <strain evidence="1">JCM 31032</strain>
    </source>
</reference>
<dbReference type="InterPro" id="IPR007351">
    <property type="entry name" value="YjbR"/>
</dbReference>
<comment type="caution">
    <text evidence="1">The sequence shown here is derived from an EMBL/GenBank/DDBJ whole genome shotgun (WGS) entry which is preliminary data.</text>
</comment>
<dbReference type="RefSeq" id="WP_231447543.1">
    <property type="nucleotide sequence ID" value="NZ_JAJOMB010000018.1"/>
</dbReference>
<proteinExistence type="predicted"/>
<dbReference type="PANTHER" id="PTHR35145:SF1">
    <property type="entry name" value="CYTOPLASMIC PROTEIN"/>
    <property type="match status" value="1"/>
</dbReference>
<dbReference type="Proteomes" id="UP001138997">
    <property type="component" value="Unassembled WGS sequence"/>
</dbReference>
<dbReference type="GO" id="GO:0003677">
    <property type="term" value="F:DNA binding"/>
    <property type="evidence" value="ECO:0007669"/>
    <property type="project" value="UniProtKB-KW"/>
</dbReference>
<dbReference type="InterPro" id="IPR038056">
    <property type="entry name" value="YjbR-like_sf"/>
</dbReference>
<protein>
    <submittedName>
        <fullName evidence="1">MmcQ/YjbR family DNA-binding protein</fullName>
    </submittedName>
</protein>
<accession>A0A9X1NIG0</accession>
<sequence>MDGTALRALAVKIAGSLPSAELCFPFGPETEVAKVAGKVFFLTAELRGEQLVTVKCEPEDGLALQEQFRDTVIPGYHMNKKHWISVRGGDEVDRALVDELVRTSYTLVVDTLPRAKRPGLSATAMKGILTEDD</sequence>